<dbReference type="EMBL" id="BAABIB010000161">
    <property type="protein sequence ID" value="GAA4668778.1"/>
    <property type="molecule type" value="Genomic_DNA"/>
</dbReference>
<dbReference type="InterPro" id="IPR001910">
    <property type="entry name" value="Inosine/uridine_hydrolase_dom"/>
</dbReference>
<dbReference type="PANTHER" id="PTHR12304">
    <property type="entry name" value="INOSINE-URIDINE PREFERRING NUCLEOSIDE HYDROLASE"/>
    <property type="match status" value="1"/>
</dbReference>
<dbReference type="PANTHER" id="PTHR12304:SF46">
    <property type="entry name" value="INOSINE-ADENOSINE-GUANOSINE-NUCLEOSIDE HYDROLASE"/>
    <property type="match status" value="1"/>
</dbReference>
<evidence type="ECO:0000259" key="3">
    <source>
        <dbReference type="Pfam" id="PF01156"/>
    </source>
</evidence>
<reference evidence="5" key="1">
    <citation type="journal article" date="2019" name="Int. J. Syst. Evol. Microbiol.">
        <title>The Global Catalogue of Microorganisms (GCM) 10K type strain sequencing project: providing services to taxonomists for standard genome sequencing and annotation.</title>
        <authorList>
            <consortium name="The Broad Institute Genomics Platform"/>
            <consortium name="The Broad Institute Genome Sequencing Center for Infectious Disease"/>
            <person name="Wu L."/>
            <person name="Ma J."/>
        </authorList>
    </citation>
    <scope>NUCLEOTIDE SEQUENCE [LARGE SCALE GENOMIC DNA]</scope>
    <source>
        <strain evidence="5">JCM 18054</strain>
    </source>
</reference>
<name>A0ABP8VRA2_9PSEU</name>
<evidence type="ECO:0000256" key="1">
    <source>
        <dbReference type="ARBA" id="ARBA00022801"/>
    </source>
</evidence>
<dbReference type="InterPro" id="IPR023186">
    <property type="entry name" value="IUNH"/>
</dbReference>
<evidence type="ECO:0000313" key="4">
    <source>
        <dbReference type="EMBL" id="GAA4668778.1"/>
    </source>
</evidence>
<gene>
    <name evidence="4" type="ORF">GCM10023214_73820</name>
</gene>
<protein>
    <submittedName>
        <fullName evidence="4">Nucleoside hydrolase</fullName>
    </submittedName>
</protein>
<accession>A0ABP8VRA2</accession>
<dbReference type="SUPFAM" id="SSF53590">
    <property type="entry name" value="Nucleoside hydrolase"/>
    <property type="match status" value="1"/>
</dbReference>
<comment type="caution">
    <text evidence="4">The sequence shown here is derived from an EMBL/GenBank/DDBJ whole genome shotgun (WGS) entry which is preliminary data.</text>
</comment>
<organism evidence="4 5">
    <name type="scientific">Amycolatopsis dongchuanensis</name>
    <dbReference type="NCBI Taxonomy" id="1070866"/>
    <lineage>
        <taxon>Bacteria</taxon>
        <taxon>Bacillati</taxon>
        <taxon>Actinomycetota</taxon>
        <taxon>Actinomycetes</taxon>
        <taxon>Pseudonocardiales</taxon>
        <taxon>Pseudonocardiaceae</taxon>
        <taxon>Amycolatopsis</taxon>
    </lineage>
</organism>
<proteinExistence type="predicted"/>
<keyword evidence="2" id="KW-0326">Glycosidase</keyword>
<evidence type="ECO:0000313" key="5">
    <source>
        <dbReference type="Proteomes" id="UP001500192"/>
    </source>
</evidence>
<dbReference type="Gene3D" id="3.90.245.10">
    <property type="entry name" value="Ribonucleoside hydrolase-like"/>
    <property type="match status" value="1"/>
</dbReference>
<keyword evidence="5" id="KW-1185">Reference proteome</keyword>
<dbReference type="Proteomes" id="UP001500192">
    <property type="component" value="Unassembled WGS sequence"/>
</dbReference>
<feature type="domain" description="Inosine/uridine-preferring nucleoside hydrolase" evidence="3">
    <location>
        <begin position="36"/>
        <end position="336"/>
    </location>
</feature>
<sequence length="348" mass="36249">MALTGEAAVRIVLLVLVLVLPLLATPATAQPRPVPVIYDSDLDVDDASTLAYLCVQHQRHRIDLRAVTVADNGFGVPGRTRQHALSVLAECGLPDVPVAEGAEPGVHAAPASAVRDMETVLTAALGDAGRTPPPATLTAAQLIRRTLAEAPGQVTVLATGPLSNLARAVPPGSPVARKIGEVHVMGGAVSVPGNLFGEALPGFDNTQELNVWLDPASARQVFRSLPVVLTPLDATDQVPIRQAYVDRIGAEGTTASAGTVHRIMTHPVLRDGIALGIFYWWDALAAVAAFGDPRVVTGVRPVRLDVVQDGPQSGRTRPDARGAKVIAASGADPGRFEEVFLAGLNGSQ</sequence>
<dbReference type="Pfam" id="PF01156">
    <property type="entry name" value="IU_nuc_hydro"/>
    <property type="match status" value="1"/>
</dbReference>
<dbReference type="InterPro" id="IPR036452">
    <property type="entry name" value="Ribo_hydro-like"/>
</dbReference>
<keyword evidence="1 4" id="KW-0378">Hydrolase</keyword>
<dbReference type="GO" id="GO:0016787">
    <property type="term" value="F:hydrolase activity"/>
    <property type="evidence" value="ECO:0007669"/>
    <property type="project" value="UniProtKB-KW"/>
</dbReference>
<evidence type="ECO:0000256" key="2">
    <source>
        <dbReference type="ARBA" id="ARBA00023295"/>
    </source>
</evidence>